<dbReference type="Pfam" id="PF02518">
    <property type="entry name" value="HATPase_c"/>
    <property type="match status" value="1"/>
</dbReference>
<feature type="domain" description="GAF" evidence="4">
    <location>
        <begin position="24"/>
        <end position="171"/>
    </location>
</feature>
<sequence length="541" mass="57426">MAEHARERAKLLLDAMANLGRGLDLEAVLNQISAIAAQLVGARYVALGILGDDGRIDRLLTVGLSAAQVRAIGSYPTGRGILGELIRRQVPLRLHDLSAHPASVGFPARHPPMRSFLGVPLRVHGTAFGNLYLTQKKGGGDFTDEDERLLEALAAGASVAIENAHLYEESRLREQSARANDEISRRVLAGHSQGQLHALIADRALQVADADLAVIALPEPESKRLVVRSASGAEANRLVGVMLPPGSTLSGNAFEPDVLHSSPDATVDERAQLSFDLGREIGSLLAFPLGEPSSTRGVLAVGRYGGAVPFAPLVVEALQGFAAQAAVALELAEHRADVERFAVQRDRGRIARDLHDLAIQRLYATGLSLLAAGRDLDEGHAQRIGRAVDEIDETIALIRTTVHRLEPEDASSRRVGLRSRVYSEIDAATTRLGYPPRLRFDGPVDAAVPQDVAEHIIAVLREGLSNVARHAHAHAVSVHLVVSDGVVLTVADDGVGIPTGVPLSGLRNLARRAADLGGAFSVQSAGASGTRLEWRAPLAQS</sequence>
<dbReference type="Proteomes" id="UP000540568">
    <property type="component" value="Unassembled WGS sequence"/>
</dbReference>
<dbReference type="GO" id="GO:0016020">
    <property type="term" value="C:membrane"/>
    <property type="evidence" value="ECO:0007669"/>
    <property type="project" value="InterPro"/>
</dbReference>
<dbReference type="RefSeq" id="WP_312877162.1">
    <property type="nucleotide sequence ID" value="NZ_BAAATF010000010.1"/>
</dbReference>
<keyword evidence="3" id="KW-0902">Two-component regulatory system</keyword>
<dbReference type="InterPro" id="IPR011712">
    <property type="entry name" value="Sig_transdc_His_kin_sub3_dim/P"/>
</dbReference>
<protein>
    <submittedName>
        <fullName evidence="5">Signal transduction histidine kinase</fullName>
    </submittedName>
</protein>
<gene>
    <name evidence="5" type="ORF">FHX71_004257</name>
</gene>
<comment type="caution">
    <text evidence="5">The sequence shown here is derived from an EMBL/GenBank/DDBJ whole genome shotgun (WGS) entry which is preliminary data.</text>
</comment>
<accession>A0A7W3PG00</accession>
<dbReference type="PANTHER" id="PTHR24421">
    <property type="entry name" value="NITRATE/NITRITE SENSOR PROTEIN NARX-RELATED"/>
    <property type="match status" value="1"/>
</dbReference>
<proteinExistence type="predicted"/>
<dbReference type="Gene3D" id="3.30.450.40">
    <property type="match status" value="2"/>
</dbReference>
<feature type="domain" description="GAF" evidence="4">
    <location>
        <begin position="191"/>
        <end position="339"/>
    </location>
</feature>
<dbReference type="PANTHER" id="PTHR24421:SF56">
    <property type="entry name" value="OXYGEN SENSOR HISTIDINE KINASE RESPONSE REGULATOR DOST"/>
    <property type="match status" value="1"/>
</dbReference>
<dbReference type="GO" id="GO:0046983">
    <property type="term" value="F:protein dimerization activity"/>
    <property type="evidence" value="ECO:0007669"/>
    <property type="project" value="InterPro"/>
</dbReference>
<dbReference type="Pfam" id="PF13185">
    <property type="entry name" value="GAF_2"/>
    <property type="match status" value="1"/>
</dbReference>
<evidence type="ECO:0000259" key="4">
    <source>
        <dbReference type="SMART" id="SM00065"/>
    </source>
</evidence>
<organism evidence="5 6">
    <name type="scientific">Promicromonospora sukumoe</name>
    <dbReference type="NCBI Taxonomy" id="88382"/>
    <lineage>
        <taxon>Bacteria</taxon>
        <taxon>Bacillati</taxon>
        <taxon>Actinomycetota</taxon>
        <taxon>Actinomycetes</taxon>
        <taxon>Micrococcales</taxon>
        <taxon>Promicromonosporaceae</taxon>
        <taxon>Promicromonospora</taxon>
    </lineage>
</organism>
<evidence type="ECO:0000256" key="3">
    <source>
        <dbReference type="ARBA" id="ARBA00023012"/>
    </source>
</evidence>
<evidence type="ECO:0000256" key="2">
    <source>
        <dbReference type="ARBA" id="ARBA00022777"/>
    </source>
</evidence>
<dbReference type="InterPro" id="IPR003594">
    <property type="entry name" value="HATPase_dom"/>
</dbReference>
<keyword evidence="6" id="KW-1185">Reference proteome</keyword>
<dbReference type="CDD" id="cd16917">
    <property type="entry name" value="HATPase_UhpB-NarQ-NarX-like"/>
    <property type="match status" value="1"/>
</dbReference>
<name>A0A7W3PG00_9MICO</name>
<keyword evidence="2 5" id="KW-0418">Kinase</keyword>
<dbReference type="SUPFAM" id="SSF55781">
    <property type="entry name" value="GAF domain-like"/>
    <property type="match status" value="2"/>
</dbReference>
<dbReference type="SUPFAM" id="SSF55874">
    <property type="entry name" value="ATPase domain of HSP90 chaperone/DNA topoisomerase II/histidine kinase"/>
    <property type="match status" value="1"/>
</dbReference>
<dbReference type="Gene3D" id="1.20.5.1930">
    <property type="match status" value="1"/>
</dbReference>
<evidence type="ECO:0000256" key="1">
    <source>
        <dbReference type="ARBA" id="ARBA00022679"/>
    </source>
</evidence>
<reference evidence="5 6" key="1">
    <citation type="submission" date="2020-07" db="EMBL/GenBank/DDBJ databases">
        <title>Sequencing the genomes of 1000 actinobacteria strains.</title>
        <authorList>
            <person name="Klenk H.-P."/>
        </authorList>
    </citation>
    <scope>NUCLEOTIDE SEQUENCE [LARGE SCALE GENOMIC DNA]</scope>
    <source>
        <strain evidence="5 6">DSM 44121</strain>
    </source>
</reference>
<dbReference type="AlphaFoldDB" id="A0A7W3PG00"/>
<dbReference type="GO" id="GO:0000155">
    <property type="term" value="F:phosphorelay sensor kinase activity"/>
    <property type="evidence" value="ECO:0007669"/>
    <property type="project" value="InterPro"/>
</dbReference>
<dbReference type="InterPro" id="IPR050482">
    <property type="entry name" value="Sensor_HK_TwoCompSys"/>
</dbReference>
<dbReference type="Pfam" id="PF07730">
    <property type="entry name" value="HisKA_3"/>
    <property type="match status" value="1"/>
</dbReference>
<dbReference type="InterPro" id="IPR036890">
    <property type="entry name" value="HATPase_C_sf"/>
</dbReference>
<dbReference type="InterPro" id="IPR029016">
    <property type="entry name" value="GAF-like_dom_sf"/>
</dbReference>
<evidence type="ECO:0000313" key="6">
    <source>
        <dbReference type="Proteomes" id="UP000540568"/>
    </source>
</evidence>
<keyword evidence="1" id="KW-0808">Transferase</keyword>
<dbReference type="SMART" id="SM00065">
    <property type="entry name" value="GAF"/>
    <property type="match status" value="2"/>
</dbReference>
<dbReference type="InterPro" id="IPR003018">
    <property type="entry name" value="GAF"/>
</dbReference>
<dbReference type="EMBL" id="JACGWV010000002">
    <property type="protein sequence ID" value="MBA8810281.1"/>
    <property type="molecule type" value="Genomic_DNA"/>
</dbReference>
<evidence type="ECO:0000313" key="5">
    <source>
        <dbReference type="EMBL" id="MBA8810281.1"/>
    </source>
</evidence>
<dbReference type="Gene3D" id="3.30.565.10">
    <property type="entry name" value="Histidine kinase-like ATPase, C-terminal domain"/>
    <property type="match status" value="1"/>
</dbReference>